<reference evidence="2" key="1">
    <citation type="submission" date="2023-12" db="EMBL/GenBank/DDBJ databases">
        <title>Genome assembly of Anisodus tanguticus.</title>
        <authorList>
            <person name="Wang Y.-J."/>
        </authorList>
    </citation>
    <scope>NUCLEOTIDE SEQUENCE</scope>
    <source>
        <strain evidence="2">KB-2021</strain>
        <tissue evidence="2">Leaf</tissue>
    </source>
</reference>
<evidence type="ECO:0000313" key="3">
    <source>
        <dbReference type="Proteomes" id="UP001291623"/>
    </source>
</evidence>
<gene>
    <name evidence="2" type="ORF">RND71_041822</name>
</gene>
<protein>
    <recommendedName>
        <fullName evidence="1">DUF4283 domain-containing protein</fullName>
    </recommendedName>
</protein>
<accession>A0AAE1UX56</accession>
<evidence type="ECO:0000313" key="2">
    <source>
        <dbReference type="EMBL" id="KAK4340360.1"/>
    </source>
</evidence>
<sequence length="321" mass="37373">MEEEITDRLQKFVLTEEEKDAVEIDIPDIKTSLQDCEVSILDKIIADKEVSFQGVKNTMPMVWGNPLGLRIKKIEKNFFQFIFRNKESMNKVLFGTPWLFDMYLLNVHEWEPGLRGDSPVFNGATTYRKPVDDIEPIFYGNQQEVHIAASETVNQINDNMAVDSLLAVNNPAKEKMQQFDEEKEPVFDDTLAGREARELYILSKMGFGDTIEEGDFERYSERMAAASRQAEPANFLKIQQEESNVEKLSEQLKWNDVETLKNRETLISKLLEFTRNTKDSVSSISNEDRYMILAIERITRLSETKFMEMYNNMDEKYNYES</sequence>
<dbReference type="InterPro" id="IPR025558">
    <property type="entry name" value="DUF4283"/>
</dbReference>
<dbReference type="AlphaFoldDB" id="A0AAE1UX56"/>
<dbReference type="EMBL" id="JAVYJV010000023">
    <property type="protein sequence ID" value="KAK4340360.1"/>
    <property type="molecule type" value="Genomic_DNA"/>
</dbReference>
<dbReference type="Pfam" id="PF14111">
    <property type="entry name" value="DUF4283"/>
    <property type="match status" value="1"/>
</dbReference>
<feature type="domain" description="DUF4283" evidence="1">
    <location>
        <begin position="34"/>
        <end position="113"/>
    </location>
</feature>
<name>A0AAE1UX56_9SOLA</name>
<evidence type="ECO:0000259" key="1">
    <source>
        <dbReference type="Pfam" id="PF14111"/>
    </source>
</evidence>
<comment type="caution">
    <text evidence="2">The sequence shown here is derived from an EMBL/GenBank/DDBJ whole genome shotgun (WGS) entry which is preliminary data.</text>
</comment>
<dbReference type="Proteomes" id="UP001291623">
    <property type="component" value="Unassembled WGS sequence"/>
</dbReference>
<proteinExistence type="predicted"/>
<keyword evidence="3" id="KW-1185">Reference proteome</keyword>
<organism evidence="2 3">
    <name type="scientific">Anisodus tanguticus</name>
    <dbReference type="NCBI Taxonomy" id="243964"/>
    <lineage>
        <taxon>Eukaryota</taxon>
        <taxon>Viridiplantae</taxon>
        <taxon>Streptophyta</taxon>
        <taxon>Embryophyta</taxon>
        <taxon>Tracheophyta</taxon>
        <taxon>Spermatophyta</taxon>
        <taxon>Magnoliopsida</taxon>
        <taxon>eudicotyledons</taxon>
        <taxon>Gunneridae</taxon>
        <taxon>Pentapetalae</taxon>
        <taxon>asterids</taxon>
        <taxon>lamiids</taxon>
        <taxon>Solanales</taxon>
        <taxon>Solanaceae</taxon>
        <taxon>Solanoideae</taxon>
        <taxon>Hyoscyameae</taxon>
        <taxon>Anisodus</taxon>
    </lineage>
</organism>